<sequence length="390" mass="44770">MQVDKMASKKLGMEHGNNEDDSNQSNSSDALPLPSSGKKMKEDMDISPLDLDMLDIISKKLLSFDDLFNFSAVCKEWRAVHKVYWRKFLESQSPLVVQTTSYAKKLYSFYSIPEKQAYNSKMSYFWGLYYCGSSSGYLVMAGGNNKLQLMNPFTRKEKTVDFSSVREDFFYDTCRVLLAFAKDSNEFVVVALCGISFSLNVYQSRFSSWVPYAKRGKPWKVVDFVVLDNIIYALTDKVEIGVLSLNSTSLKLLELKNTPDVTPRLFKLLHCDGKLLVVRFVPKRVLDVYRIDFATMSYVKLESLGELALFYSPFKCYALANPGEWGYESNRLYYINSKSAECEVYSGSDNVLMESIVLAGSRHVLHKSKPYWLDWCFRNLHDEVDYSLVE</sequence>
<accession>A0ACB0LR11</accession>
<dbReference type="Proteomes" id="UP001177021">
    <property type="component" value="Unassembled WGS sequence"/>
</dbReference>
<evidence type="ECO:0000313" key="2">
    <source>
        <dbReference type="Proteomes" id="UP001177021"/>
    </source>
</evidence>
<comment type="caution">
    <text evidence="1">The sequence shown here is derived from an EMBL/GenBank/DDBJ whole genome shotgun (WGS) entry which is preliminary data.</text>
</comment>
<evidence type="ECO:0000313" key="1">
    <source>
        <dbReference type="EMBL" id="CAJ2670854.1"/>
    </source>
</evidence>
<organism evidence="1 2">
    <name type="scientific">Trifolium pratense</name>
    <name type="common">Red clover</name>
    <dbReference type="NCBI Taxonomy" id="57577"/>
    <lineage>
        <taxon>Eukaryota</taxon>
        <taxon>Viridiplantae</taxon>
        <taxon>Streptophyta</taxon>
        <taxon>Embryophyta</taxon>
        <taxon>Tracheophyta</taxon>
        <taxon>Spermatophyta</taxon>
        <taxon>Magnoliopsida</taxon>
        <taxon>eudicotyledons</taxon>
        <taxon>Gunneridae</taxon>
        <taxon>Pentapetalae</taxon>
        <taxon>rosids</taxon>
        <taxon>fabids</taxon>
        <taxon>Fabales</taxon>
        <taxon>Fabaceae</taxon>
        <taxon>Papilionoideae</taxon>
        <taxon>50 kb inversion clade</taxon>
        <taxon>NPAAA clade</taxon>
        <taxon>Hologalegina</taxon>
        <taxon>IRL clade</taxon>
        <taxon>Trifolieae</taxon>
        <taxon>Trifolium</taxon>
    </lineage>
</organism>
<reference evidence="1" key="1">
    <citation type="submission" date="2023-10" db="EMBL/GenBank/DDBJ databases">
        <authorList>
            <person name="Rodriguez Cubillos JULIANA M."/>
            <person name="De Vega J."/>
        </authorList>
    </citation>
    <scope>NUCLEOTIDE SEQUENCE</scope>
</reference>
<dbReference type="EMBL" id="CASHSV030000615">
    <property type="protein sequence ID" value="CAJ2670854.1"/>
    <property type="molecule type" value="Genomic_DNA"/>
</dbReference>
<proteinExistence type="predicted"/>
<gene>
    <name evidence="1" type="ORF">MILVUS5_LOCUS34822</name>
</gene>
<name>A0ACB0LR11_TRIPR</name>
<keyword evidence="2" id="KW-1185">Reference proteome</keyword>
<protein>
    <submittedName>
        <fullName evidence="1">Uncharacterized protein</fullName>
    </submittedName>
</protein>